<evidence type="ECO:0000256" key="3">
    <source>
        <dbReference type="ARBA" id="ARBA00022679"/>
    </source>
</evidence>
<evidence type="ECO:0000259" key="7">
    <source>
        <dbReference type="PROSITE" id="PS51545"/>
    </source>
</evidence>
<dbReference type="InterPro" id="IPR011009">
    <property type="entry name" value="Kinase-like_dom_sf"/>
</dbReference>
<dbReference type="Pfam" id="PF00454">
    <property type="entry name" value="PI3_PI4_kinase"/>
    <property type="match status" value="1"/>
</dbReference>
<dbReference type="Gene3D" id="3.30.1010.10">
    <property type="entry name" value="Phosphatidylinositol 3-kinase Catalytic Subunit, Chain A, domain 4"/>
    <property type="match status" value="1"/>
</dbReference>
<evidence type="ECO:0000256" key="4">
    <source>
        <dbReference type="ARBA" id="ARBA00022777"/>
    </source>
</evidence>
<dbReference type="EC" id="2.7.1.67" evidence="2"/>
<dbReference type="PROSITE" id="PS00916">
    <property type="entry name" value="PI3_4_KINASE_2"/>
    <property type="match status" value="1"/>
</dbReference>
<sequence>MNYNNIFSKTLIQLARSLSSLQPSPWEKVSRIRNLCPTNGTQVYVIDGRGQDAVIALGVYFLESKLQYKDVLLPYFLEFLKGLPAAVWVHGPATKETYKLPKTECFSFFLNTILSDVALRDPENRNVIINTQLEVLERLCHMCEGKEEIDKDALCKNIIPILLGMARAMGRSSDVEESLISQLYAPQKFVPCSTESNQVEGQGKAFTSFRPILPRTLSSHMITPDTPSTPSALSASLDYFDIHRERSPSPQPPPKYQSSTSPPREATPDLKQIYSNICGSSFTQVKPWGLEIIPEHKHLKFTMKQLKKLFELAQRLLDKDLQRRLDDFLEDAHAECHTGRMSHFLYQTYSEVLTLVVITLLRDIMEHEKDLPNAFMKEIEVFIKSQWSWTQQELERKYQHHKETRRSSDLATYELIVYSGAACIDLMFWAVHEESEAENLCMKLTEKISTNTEKKLLLSNAPILLVCLESIGKLAVKFPILASTMVSSLRDFLVTPSPILSKLNKYANPSARSNITITVTDETRSSQRKQGPTDKLTKILQNVLDCAIINICRALKSGLTVEPQCVQAFLASISNRLYRAEMSDRQNNNSKNAEERWSQLRIVMKFLRPTALKMESALISTNTILTLGHVAVSLRDTAKTVESVLQIFQQRFCSPPSTLDILIVDQLGCMIMAGCSSIYQEVMAMFREISIMSSAPYNNIEKDEKVKGYRSCSSAVINAFMNIAANINGEETQQDFLNRILELFVNMGLEAKRVSDKHSGLMKASSSAGNLGVLIPVIATLIQRMPTITDPRQRLQKLFRDFWQYCVVFMFAEDTGLWPHEWFEGVCEIAKKSPLLISEGHLRSELLHNVALKNDTVSPVDQYVKNLTFAQCTYLLSVYRLEILRVTHSKDSKAFHSLFCYLEDNIIFKDKAGMWQCIRAVANKAFEKFLDITIERGRSDEREQEMETHAQFLLVKFNHIHGRIRRVADKYLIMLIEKFPHLLWSGAVLKTMLDILQLLARSLEADPHQHAPEFQVPRTDYILRVKDNMVDRENTVKDFAARSAQILQEAMKWAPQATRSHLMEYLLEIENTSQALFQHSGLALATESVLNYAGYHRNAAALGISGMRSICRDEELVKLLCDRLEVACKQTDLNKALLHAVCWTPVKHFTEMTMKAAVACWEWILASKPHWSTEFLCEMSAAWQLTIDMKLGIFREDPPRVDPLAKTEGQVLHPQAPYVAPHNIWTKFLQERMEIAKYSSTNHVQMFVTLINKSLLLTVGRTPAQISRHPASLGPRLSGPVIVPTQRGMELREDVRTLVQFWMLVHTDKKYLNVNIFPASTEREPMEDYSSVNQMTISSADLAQSRKWLMNINSGASTYSRKNASSVKTKDPNNSYQKDYLKKRNLLLTMLTSTIELFTTWLNPMQLLELRVPDEDKPMAWASASISDKSWRENARLGWEISPVLAVFMPSRFQNSESLEREIIRQVSLNPIAVSHVPEAIEYLVTPSSLEADSPVLSHALTWCRISPLMCLSYFSRQYQVHPLTAQCAVRQLRETPTEVLLFYIPQLVQAIRYDSFGYVTDFIRWAATNSQLLAHQLLWNMKTNKFRDEEGEQPDEEIGEQVETLMAEIQKNLSGAALDFYKREFDFFGQITDISRIIKPYPKGPERKKACLEALSQIKLQKGCYLPSNPEAIVKEIDYKSGTPMQSAAKAPFLARFKVQPCGIHQLENLGLGDTADHGTRADNSPSSSSSLVWQASIFKVGDDVRQDMLALQVISLLRNIFQQAGLELYLAPYRVVATAPGCGVIECVPNSKSRDQIGKVTDISLDQYFTQKYGDHDTALYQDARRNFIMSMAGYSLVSFLLQIKDRHNGNIMIDSSGHLIHIDFGFMFESSPGGNLGWEPDMKLTEEMIYIMGGKMEAEPFQWFMELCVQGYLAVRPHQNAILSLVSLMLDTGLPCFRGNTIKQLTARFMPNSNEREAANYMHEIIKKCYLSFWAKSYDAIQAAQQGIYH</sequence>
<dbReference type="InterPro" id="IPR016024">
    <property type="entry name" value="ARM-type_fold"/>
</dbReference>
<name>A0ABY7E188_MYAAR</name>
<dbReference type="InterPro" id="IPR000403">
    <property type="entry name" value="PI3/4_kinase_cat_dom"/>
</dbReference>
<dbReference type="Pfam" id="PF00613">
    <property type="entry name" value="PI3Ka"/>
    <property type="match status" value="1"/>
</dbReference>
<evidence type="ECO:0000256" key="5">
    <source>
        <dbReference type="SAM" id="MobiDB-lite"/>
    </source>
</evidence>
<feature type="region of interest" description="Disordered" evidence="5">
    <location>
        <begin position="243"/>
        <end position="268"/>
    </location>
</feature>
<dbReference type="SMART" id="SM00146">
    <property type="entry name" value="PI3Kc"/>
    <property type="match status" value="1"/>
</dbReference>
<dbReference type="InterPro" id="IPR001263">
    <property type="entry name" value="PI3K_accessory_dom"/>
</dbReference>
<gene>
    <name evidence="8" type="ORF">MAR_009552</name>
</gene>
<evidence type="ECO:0000259" key="6">
    <source>
        <dbReference type="PROSITE" id="PS50290"/>
    </source>
</evidence>
<dbReference type="InterPro" id="IPR015433">
    <property type="entry name" value="PI3/4_kinase"/>
</dbReference>
<accession>A0ABY7E188</accession>
<evidence type="ECO:0000313" key="9">
    <source>
        <dbReference type="Proteomes" id="UP001164746"/>
    </source>
</evidence>
<dbReference type="PROSITE" id="PS51545">
    <property type="entry name" value="PIK_HELICAL"/>
    <property type="match status" value="1"/>
</dbReference>
<dbReference type="EMBL" id="CP111015">
    <property type="protein sequence ID" value="WAR02994.1"/>
    <property type="molecule type" value="Genomic_DNA"/>
</dbReference>
<dbReference type="SUPFAM" id="SSF56112">
    <property type="entry name" value="Protein kinase-like (PK-like)"/>
    <property type="match status" value="1"/>
</dbReference>
<keyword evidence="4" id="KW-0418">Kinase</keyword>
<evidence type="ECO:0000313" key="8">
    <source>
        <dbReference type="EMBL" id="WAR02994.1"/>
    </source>
</evidence>
<dbReference type="InterPro" id="IPR042236">
    <property type="entry name" value="PI3K_accessory_sf"/>
</dbReference>
<protein>
    <recommendedName>
        <fullName evidence="2">1-phosphatidylinositol 4-kinase</fullName>
        <ecNumber evidence="2">2.7.1.67</ecNumber>
    </recommendedName>
</protein>
<proteinExistence type="inferred from homology"/>
<dbReference type="InterPro" id="IPR036940">
    <property type="entry name" value="PI3/4_kinase_cat_sf"/>
</dbReference>
<dbReference type="PROSITE" id="PS00915">
    <property type="entry name" value="PI3_4_KINASE_1"/>
    <property type="match status" value="1"/>
</dbReference>
<dbReference type="PANTHER" id="PTHR10048:SF15">
    <property type="entry name" value="PHOSPHATIDYLINOSITOL 4-KINASE ALPHA"/>
    <property type="match status" value="1"/>
</dbReference>
<evidence type="ECO:0000256" key="2">
    <source>
        <dbReference type="ARBA" id="ARBA00012169"/>
    </source>
</evidence>
<dbReference type="InterPro" id="IPR045495">
    <property type="entry name" value="PI4K_N"/>
</dbReference>
<dbReference type="Proteomes" id="UP001164746">
    <property type="component" value="Chromosome 4"/>
</dbReference>
<organism evidence="8 9">
    <name type="scientific">Mya arenaria</name>
    <name type="common">Soft-shell clam</name>
    <dbReference type="NCBI Taxonomy" id="6604"/>
    <lineage>
        <taxon>Eukaryota</taxon>
        <taxon>Metazoa</taxon>
        <taxon>Spiralia</taxon>
        <taxon>Lophotrochozoa</taxon>
        <taxon>Mollusca</taxon>
        <taxon>Bivalvia</taxon>
        <taxon>Autobranchia</taxon>
        <taxon>Heteroconchia</taxon>
        <taxon>Euheterodonta</taxon>
        <taxon>Imparidentia</taxon>
        <taxon>Neoheterodontei</taxon>
        <taxon>Myida</taxon>
        <taxon>Myoidea</taxon>
        <taxon>Myidae</taxon>
        <taxon>Mya</taxon>
    </lineage>
</organism>
<dbReference type="Pfam" id="PF19274">
    <property type="entry name" value="PI4K_N"/>
    <property type="match status" value="2"/>
</dbReference>
<reference evidence="8" key="1">
    <citation type="submission" date="2022-11" db="EMBL/GenBank/DDBJ databases">
        <title>Centuries of genome instability and evolution in soft-shell clam transmissible cancer (bioRxiv).</title>
        <authorList>
            <person name="Hart S.F.M."/>
            <person name="Yonemitsu M.A."/>
            <person name="Giersch R.M."/>
            <person name="Beal B.F."/>
            <person name="Arriagada G."/>
            <person name="Davis B.W."/>
            <person name="Ostrander E.A."/>
            <person name="Goff S.P."/>
            <person name="Metzger M.J."/>
        </authorList>
    </citation>
    <scope>NUCLEOTIDE SEQUENCE</scope>
    <source>
        <strain evidence="8">MELC-2E11</strain>
        <tissue evidence="8">Siphon/mantle</tissue>
    </source>
</reference>
<dbReference type="CDD" id="cd05167">
    <property type="entry name" value="PI4Kc_III_alpha"/>
    <property type="match status" value="1"/>
</dbReference>
<dbReference type="InterPro" id="IPR018936">
    <property type="entry name" value="PI3/4_kinase_CS"/>
</dbReference>
<dbReference type="SMART" id="SM00145">
    <property type="entry name" value="PI3Ka"/>
    <property type="match status" value="1"/>
</dbReference>
<dbReference type="Gene3D" id="1.25.40.70">
    <property type="entry name" value="Phosphatidylinositol 3-kinase, accessory domain (PIK)"/>
    <property type="match status" value="1"/>
</dbReference>
<comment type="similarity">
    <text evidence="1">Belongs to the PI3/PI4-kinase family. Type III PI4K subfamily.</text>
</comment>
<dbReference type="PANTHER" id="PTHR10048">
    <property type="entry name" value="PHOSPHATIDYLINOSITOL KINASE"/>
    <property type="match status" value="1"/>
</dbReference>
<feature type="domain" description="PIK helical" evidence="7">
    <location>
        <begin position="1431"/>
        <end position="1609"/>
    </location>
</feature>
<dbReference type="PROSITE" id="PS50290">
    <property type="entry name" value="PI3_4_KINASE_3"/>
    <property type="match status" value="1"/>
</dbReference>
<evidence type="ECO:0000256" key="1">
    <source>
        <dbReference type="ARBA" id="ARBA00006209"/>
    </source>
</evidence>
<dbReference type="SUPFAM" id="SSF48371">
    <property type="entry name" value="ARM repeat"/>
    <property type="match status" value="1"/>
</dbReference>
<feature type="domain" description="PI3K/PI4K catalytic" evidence="6">
    <location>
        <begin position="1699"/>
        <end position="1977"/>
    </location>
</feature>
<keyword evidence="9" id="KW-1185">Reference proteome</keyword>
<keyword evidence="3" id="KW-0808">Transferase</keyword>
<dbReference type="Gene3D" id="1.10.1070.11">
    <property type="entry name" value="Phosphatidylinositol 3-/4-kinase, catalytic domain"/>
    <property type="match status" value="1"/>
</dbReference>